<organism evidence="1">
    <name type="scientific">Tanacetum cinerariifolium</name>
    <name type="common">Dalmatian daisy</name>
    <name type="synonym">Chrysanthemum cinerariifolium</name>
    <dbReference type="NCBI Taxonomy" id="118510"/>
    <lineage>
        <taxon>Eukaryota</taxon>
        <taxon>Viridiplantae</taxon>
        <taxon>Streptophyta</taxon>
        <taxon>Embryophyta</taxon>
        <taxon>Tracheophyta</taxon>
        <taxon>Spermatophyta</taxon>
        <taxon>Magnoliopsida</taxon>
        <taxon>eudicotyledons</taxon>
        <taxon>Gunneridae</taxon>
        <taxon>Pentapetalae</taxon>
        <taxon>asterids</taxon>
        <taxon>campanulids</taxon>
        <taxon>Asterales</taxon>
        <taxon>Asteraceae</taxon>
        <taxon>Asteroideae</taxon>
        <taxon>Anthemideae</taxon>
        <taxon>Anthemidinae</taxon>
        <taxon>Tanacetum</taxon>
    </lineage>
</organism>
<dbReference type="EMBL" id="BKCJ010004505">
    <property type="protein sequence ID" value="GEU61446.1"/>
    <property type="molecule type" value="Genomic_DNA"/>
</dbReference>
<dbReference type="AlphaFoldDB" id="A0A6L2LHZ9"/>
<protein>
    <submittedName>
        <fullName evidence="1">Uncharacterized protein</fullName>
    </submittedName>
</protein>
<gene>
    <name evidence="1" type="ORF">Tci_033424</name>
</gene>
<comment type="caution">
    <text evidence="1">The sequence shown here is derived from an EMBL/GenBank/DDBJ whole genome shotgun (WGS) entry which is preliminary data.</text>
</comment>
<accession>A0A6L2LHZ9</accession>
<proteinExistence type="predicted"/>
<evidence type="ECO:0000313" key="1">
    <source>
        <dbReference type="EMBL" id="GEU61446.1"/>
    </source>
</evidence>
<sequence length="207" mass="23884">MFENYQVTLLLAGYSLQNWDLAYELMVFQDPTVKKDELQARAKRLRTLGRIFQGCRAQTKFSNHHGTSGDQTFLIERVEMQLTRVHVEEYNRLCRTNRYKHPLTGGRSIAIHPVDLEFLDPVVQCFINLMQSAVTELVDLIKPHDHLNPIFVPECDGSWRVDYREVMLVLKASGIPSRFSKVELILVAFNPQLVVFYALSDNQVFGP</sequence>
<name>A0A6L2LHZ9_TANCI</name>
<reference evidence="1" key="1">
    <citation type="journal article" date="2019" name="Sci. Rep.">
        <title>Draft genome of Tanacetum cinerariifolium, the natural source of mosquito coil.</title>
        <authorList>
            <person name="Yamashiro T."/>
            <person name="Shiraishi A."/>
            <person name="Satake H."/>
            <person name="Nakayama K."/>
        </authorList>
    </citation>
    <scope>NUCLEOTIDE SEQUENCE</scope>
</reference>